<dbReference type="InterPro" id="IPR038482">
    <property type="entry name" value="Tp34-type_sf"/>
</dbReference>
<reference evidence="2 3" key="1">
    <citation type="journal article" date="2014" name="PLoS Genet.">
        <title>Phylogenetically driven sequencing of extremely halophilic archaea reveals strategies for static and dynamic osmo-response.</title>
        <authorList>
            <person name="Becker E.A."/>
            <person name="Seitzer P.M."/>
            <person name="Tritt A."/>
            <person name="Larsen D."/>
            <person name="Krusor M."/>
            <person name="Yao A.I."/>
            <person name="Wu D."/>
            <person name="Madern D."/>
            <person name="Eisen J.A."/>
            <person name="Darling A.E."/>
            <person name="Facciotti M.T."/>
        </authorList>
    </citation>
    <scope>NUCLEOTIDE SEQUENCE [LARGE SCALE GENOMIC DNA]</scope>
    <source>
        <strain evidence="2 3">ATCC BAA-1512</strain>
    </source>
</reference>
<dbReference type="Pfam" id="PF24041">
    <property type="entry name" value="DUF7350"/>
    <property type="match status" value="2"/>
</dbReference>
<comment type="caution">
    <text evidence="2">The sequence shown here is derived from an EMBL/GenBank/DDBJ whole genome shotgun (WGS) entry which is preliminary data.</text>
</comment>
<evidence type="ECO:0000313" key="2">
    <source>
        <dbReference type="EMBL" id="ELZ91334.1"/>
    </source>
</evidence>
<feature type="domain" description="DUF7350" evidence="1">
    <location>
        <begin position="94"/>
        <end position="165"/>
    </location>
</feature>
<organism evidence="2 3">
    <name type="scientific">Haloferax mucosum ATCC BAA-1512</name>
    <dbReference type="NCBI Taxonomy" id="662479"/>
    <lineage>
        <taxon>Archaea</taxon>
        <taxon>Methanobacteriati</taxon>
        <taxon>Methanobacteriota</taxon>
        <taxon>Stenosarchaea group</taxon>
        <taxon>Halobacteria</taxon>
        <taxon>Halobacteriales</taxon>
        <taxon>Haloferacaceae</taxon>
        <taxon>Haloferax</taxon>
    </lineage>
</organism>
<gene>
    <name evidence="2" type="ORF">C440_13509</name>
</gene>
<dbReference type="Proteomes" id="UP000011550">
    <property type="component" value="Unassembled WGS sequence"/>
</dbReference>
<dbReference type="STRING" id="662479.C440_13509"/>
<accession>M0I7B0</accession>
<dbReference type="Gene3D" id="2.60.40.2480">
    <property type="entry name" value="Periplasmic metal-binding protein Tp34-type"/>
    <property type="match status" value="1"/>
</dbReference>
<proteinExistence type="predicted"/>
<dbReference type="OrthoDB" id="156174at2157"/>
<dbReference type="RefSeq" id="WP_008321079.1">
    <property type="nucleotide sequence ID" value="NZ_AOLN01000018.1"/>
</dbReference>
<keyword evidence="3" id="KW-1185">Reference proteome</keyword>
<dbReference type="EMBL" id="AOLN01000018">
    <property type="protein sequence ID" value="ELZ91334.1"/>
    <property type="molecule type" value="Genomic_DNA"/>
</dbReference>
<dbReference type="PROSITE" id="PS51257">
    <property type="entry name" value="PROKAR_LIPOPROTEIN"/>
    <property type="match status" value="1"/>
</dbReference>
<dbReference type="AlphaFoldDB" id="M0I7B0"/>
<sequence>MDRRRFLTAAGTVAAAGLSGCLADLGRLYTSNEPPVLSNRPDEVYVPTHTEGMQMVGTADAGDLRVGVFYSYAHRFWVIDDESDGFQTTKIPHTADDDIHLMVSAWDPETGVAVPDTGLSVELTRDGDLVSEDVVYAMLSQRMGFHYGSNFGLDGDGTYEVTVDVGAPSLNLFGDVAGKFDSPASTTLEFDYSEAERNEITYELLDETNGELDAVEPMTMGAVPLGVAPDSLPGTPLGTAMTGGLRLAGTVVSADRFGDDPYLAVSPRTPYNRLVVPRMGLSATVSADGDTQFDGGLEPGLDPELGFHYGTPVSGLDGVPERQATVTVDVPPQIARHEGYETAFLEFDPVRLG</sequence>
<evidence type="ECO:0000313" key="3">
    <source>
        <dbReference type="Proteomes" id="UP000011550"/>
    </source>
</evidence>
<evidence type="ECO:0000259" key="1">
    <source>
        <dbReference type="Pfam" id="PF24041"/>
    </source>
</evidence>
<feature type="domain" description="DUF7350" evidence="1">
    <location>
        <begin position="230"/>
        <end position="352"/>
    </location>
</feature>
<name>M0I7B0_9EURY</name>
<protein>
    <recommendedName>
        <fullName evidence="1">DUF7350 domain-containing protein</fullName>
    </recommendedName>
</protein>
<dbReference type="PATRIC" id="fig|662479.7.peg.2731"/>
<dbReference type="InterPro" id="IPR055774">
    <property type="entry name" value="DUF7350"/>
</dbReference>